<dbReference type="Proteomes" id="UP000276133">
    <property type="component" value="Unassembled WGS sequence"/>
</dbReference>
<feature type="transmembrane region" description="Helical" evidence="1">
    <location>
        <begin position="32"/>
        <end position="56"/>
    </location>
</feature>
<evidence type="ECO:0008006" key="4">
    <source>
        <dbReference type="Google" id="ProtNLM"/>
    </source>
</evidence>
<reference evidence="2 3" key="1">
    <citation type="journal article" date="2018" name="Sci. Rep.">
        <title>Genomic signatures of local adaptation to the degree of environmental predictability in rotifers.</title>
        <authorList>
            <person name="Franch-Gras L."/>
            <person name="Hahn C."/>
            <person name="Garcia-Roger E.M."/>
            <person name="Carmona M.J."/>
            <person name="Serra M."/>
            <person name="Gomez A."/>
        </authorList>
    </citation>
    <scope>NUCLEOTIDE SEQUENCE [LARGE SCALE GENOMIC DNA]</scope>
    <source>
        <strain evidence="2">HYR1</strain>
    </source>
</reference>
<dbReference type="AlphaFoldDB" id="A0A3M7RTX5"/>
<protein>
    <recommendedName>
        <fullName evidence="4">Prion-like-(Q N-rich) domain-bearing 25</fullName>
    </recommendedName>
</protein>
<keyword evidence="1" id="KW-0472">Membrane</keyword>
<dbReference type="OrthoDB" id="10029438at2759"/>
<dbReference type="EMBL" id="REGN01002617">
    <property type="protein sequence ID" value="RNA27013.1"/>
    <property type="molecule type" value="Genomic_DNA"/>
</dbReference>
<keyword evidence="1" id="KW-0812">Transmembrane</keyword>
<evidence type="ECO:0000256" key="1">
    <source>
        <dbReference type="SAM" id="Phobius"/>
    </source>
</evidence>
<evidence type="ECO:0000313" key="2">
    <source>
        <dbReference type="EMBL" id="RNA27013.1"/>
    </source>
</evidence>
<evidence type="ECO:0000313" key="3">
    <source>
        <dbReference type="Proteomes" id="UP000276133"/>
    </source>
</evidence>
<keyword evidence="1" id="KW-1133">Transmembrane helix</keyword>
<dbReference type="STRING" id="10195.A0A3M7RTX5"/>
<sequence length="218" mass="24313">MHIFRPKYKAHKSEAVKNLEALNDGNVFVPKWALAIGITTLVGLAVVFSASIAISVTKQPNGLYQESCEKRSCEIKLGLKCLNKICLCPESQFYLDKCYNLSTYGEICQKNEHCKSEENLLCGITSKCDCDLENYWNANSKKCVSRKSYLEACNGDECKSELSLACQSGICDCQSKQTKYWNGSSCLDKKKFNESCGTSNECLDSEGTLCLNSKYVIF</sequence>
<organism evidence="2 3">
    <name type="scientific">Brachionus plicatilis</name>
    <name type="common">Marine rotifer</name>
    <name type="synonym">Brachionus muelleri</name>
    <dbReference type="NCBI Taxonomy" id="10195"/>
    <lineage>
        <taxon>Eukaryota</taxon>
        <taxon>Metazoa</taxon>
        <taxon>Spiralia</taxon>
        <taxon>Gnathifera</taxon>
        <taxon>Rotifera</taxon>
        <taxon>Eurotatoria</taxon>
        <taxon>Monogononta</taxon>
        <taxon>Pseudotrocha</taxon>
        <taxon>Ploima</taxon>
        <taxon>Brachionidae</taxon>
        <taxon>Brachionus</taxon>
    </lineage>
</organism>
<proteinExistence type="predicted"/>
<keyword evidence="3" id="KW-1185">Reference proteome</keyword>
<comment type="caution">
    <text evidence="2">The sequence shown here is derived from an EMBL/GenBank/DDBJ whole genome shotgun (WGS) entry which is preliminary data.</text>
</comment>
<name>A0A3M7RTX5_BRAPC</name>
<accession>A0A3M7RTX5</accession>
<gene>
    <name evidence="2" type="ORF">BpHYR1_047363</name>
</gene>